<evidence type="ECO:0000259" key="1">
    <source>
        <dbReference type="PROSITE" id="PS50206"/>
    </source>
</evidence>
<dbReference type="Gene3D" id="3.40.250.10">
    <property type="entry name" value="Rhodanese-like domain"/>
    <property type="match status" value="1"/>
</dbReference>
<dbReference type="Pfam" id="PF00581">
    <property type="entry name" value="Rhodanese"/>
    <property type="match status" value="1"/>
</dbReference>
<dbReference type="SMART" id="SM00450">
    <property type="entry name" value="RHOD"/>
    <property type="match status" value="1"/>
</dbReference>
<dbReference type="InterPro" id="IPR036873">
    <property type="entry name" value="Rhodanese-like_dom_sf"/>
</dbReference>
<reference evidence="3" key="1">
    <citation type="journal article" date="2019" name="Int. J. Syst. Evol. Microbiol.">
        <title>The Global Catalogue of Microorganisms (GCM) 10K type strain sequencing project: providing services to taxonomists for standard genome sequencing and annotation.</title>
        <authorList>
            <consortium name="The Broad Institute Genomics Platform"/>
            <consortium name="The Broad Institute Genome Sequencing Center for Infectious Disease"/>
            <person name="Wu L."/>
            <person name="Ma J."/>
        </authorList>
    </citation>
    <scope>NUCLEOTIDE SEQUENCE [LARGE SCALE GENOMIC DNA]</scope>
    <source>
        <strain evidence="3">JCM 12398</strain>
    </source>
</reference>
<feature type="domain" description="Rhodanese" evidence="1">
    <location>
        <begin position="8"/>
        <end position="93"/>
    </location>
</feature>
<dbReference type="InterPro" id="IPR001763">
    <property type="entry name" value="Rhodanese-like_dom"/>
</dbReference>
<dbReference type="PANTHER" id="PTHR43031">
    <property type="entry name" value="FAD-DEPENDENT OXIDOREDUCTASE"/>
    <property type="match status" value="1"/>
</dbReference>
<evidence type="ECO:0000313" key="2">
    <source>
        <dbReference type="EMBL" id="GAA1417299.1"/>
    </source>
</evidence>
<comment type="caution">
    <text evidence="2">The sequence shown here is derived from an EMBL/GenBank/DDBJ whole genome shotgun (WGS) entry which is preliminary data.</text>
</comment>
<dbReference type="PANTHER" id="PTHR43031:SF17">
    <property type="entry name" value="SULFURTRANSFERASE YTWF-RELATED"/>
    <property type="match status" value="1"/>
</dbReference>
<dbReference type="InterPro" id="IPR050229">
    <property type="entry name" value="GlpE_sulfurtransferase"/>
</dbReference>
<organism evidence="2 3">
    <name type="scientific">Agrococcus citreus</name>
    <dbReference type="NCBI Taxonomy" id="84643"/>
    <lineage>
        <taxon>Bacteria</taxon>
        <taxon>Bacillati</taxon>
        <taxon>Actinomycetota</taxon>
        <taxon>Actinomycetes</taxon>
        <taxon>Micrococcales</taxon>
        <taxon>Microbacteriaceae</taxon>
        <taxon>Agrococcus</taxon>
    </lineage>
</organism>
<dbReference type="CDD" id="cd00158">
    <property type="entry name" value="RHOD"/>
    <property type="match status" value="1"/>
</dbReference>
<gene>
    <name evidence="2" type="ORF">GCM10009640_01160</name>
</gene>
<dbReference type="SUPFAM" id="SSF52821">
    <property type="entry name" value="Rhodanese/Cell cycle control phosphatase"/>
    <property type="match status" value="1"/>
</dbReference>
<proteinExistence type="predicted"/>
<sequence length="96" mass="10181">MRDISPAEVHDRPIVDVREPSEWQQGHVDGAIHIPMGEVVERLAEVPDGAAVICRSGARSARVVAYLERQGLDAVNVAGGTLAWAAEGRPMVGSVA</sequence>
<keyword evidence="3" id="KW-1185">Reference proteome</keyword>
<dbReference type="Proteomes" id="UP001501266">
    <property type="component" value="Unassembled WGS sequence"/>
</dbReference>
<dbReference type="EMBL" id="BAAAKK010000001">
    <property type="protein sequence ID" value="GAA1417299.1"/>
    <property type="molecule type" value="Genomic_DNA"/>
</dbReference>
<dbReference type="RefSeq" id="WP_343916290.1">
    <property type="nucleotide sequence ID" value="NZ_BAAAKK010000001.1"/>
</dbReference>
<accession>A0ABP4JAL1</accession>
<protein>
    <submittedName>
        <fullName evidence="2">Rhodanese-like domain-containing protein</fullName>
    </submittedName>
</protein>
<name>A0ABP4JAL1_9MICO</name>
<dbReference type="PROSITE" id="PS50206">
    <property type="entry name" value="RHODANESE_3"/>
    <property type="match status" value="1"/>
</dbReference>
<evidence type="ECO:0000313" key="3">
    <source>
        <dbReference type="Proteomes" id="UP001501266"/>
    </source>
</evidence>